<evidence type="ECO:0000313" key="2">
    <source>
        <dbReference type="Proteomes" id="UP000280296"/>
    </source>
</evidence>
<dbReference type="OrthoDB" id="225509at2"/>
<proteinExistence type="predicted"/>
<organism evidence="1 2">
    <name type="scientific">Tautonia sociabilis</name>
    <dbReference type="NCBI Taxonomy" id="2080755"/>
    <lineage>
        <taxon>Bacteria</taxon>
        <taxon>Pseudomonadati</taxon>
        <taxon>Planctomycetota</taxon>
        <taxon>Planctomycetia</taxon>
        <taxon>Isosphaerales</taxon>
        <taxon>Isosphaeraceae</taxon>
        <taxon>Tautonia</taxon>
    </lineage>
</organism>
<dbReference type="AlphaFoldDB" id="A0A432MQU7"/>
<name>A0A432MQU7_9BACT</name>
<keyword evidence="2" id="KW-1185">Reference proteome</keyword>
<evidence type="ECO:0000313" key="1">
    <source>
        <dbReference type="EMBL" id="RUL89740.1"/>
    </source>
</evidence>
<dbReference type="EMBL" id="RYZH01000001">
    <property type="protein sequence ID" value="RUL89740.1"/>
    <property type="molecule type" value="Genomic_DNA"/>
</dbReference>
<gene>
    <name evidence="1" type="ORF">TsocGM_00825</name>
</gene>
<dbReference type="RefSeq" id="WP_126723415.1">
    <property type="nucleotide sequence ID" value="NZ_RYZH01000001.1"/>
</dbReference>
<evidence type="ECO:0008006" key="3">
    <source>
        <dbReference type="Google" id="ProtNLM"/>
    </source>
</evidence>
<reference evidence="1 2" key="1">
    <citation type="submission" date="2018-12" db="EMBL/GenBank/DDBJ databases">
        <authorList>
            <person name="Toschakov S.V."/>
        </authorList>
    </citation>
    <scope>NUCLEOTIDE SEQUENCE [LARGE SCALE GENOMIC DNA]</scope>
    <source>
        <strain evidence="1 2">GM2012</strain>
    </source>
</reference>
<sequence length="732" mass="81736">MPFQVFRRHQRKLLALLAIMAMFAFVVADSLPRLFSNYAAPPIADRVVVSLAGRDVRRSDLERLRLQRGRANYVLSQLAMRVGGQAFYPYFDEQPFGPTDDRAMVDALILQRKADELGLPRSPELARTWIFEQARTRHELFRNLQPTLPAFDPRDLAVQLQFVFNQAFGNELTETAFLTDVADQVRILQALELLSQPVVTPLDAFQVYSDQQVEVVARYVGLPVADSLDEVPEPTESELRTFFDAHDETVPDPSSGTVGFRAPERAKIEYIALGLNAIDLIREQVRSEPIAEEIRAAEGFEEEVLAAFAEELAGREQSISTLPLPVNPFTDPGDGEGVALSYPIEFERRYVAEQVELLVEERTRDRIEELFDPVRRAMNDFSYGIEEDFDAIRTGLEPGVDREALPDLEEEFLSSEPGAELIRALGVAAGSDEGIAFVRIGLTPTLATPDTFQELLAPDGIPPEWRDYLTLARLDWADAPYELLRKVQRLTEASEGIDRPAVINPTDTEGFAEIMFADDSPLFDPREFTDALGRRFLVWKTMALPERSRSFEETPEGVVASVWRREQARELARKAAEALAERVRNEMGPETSASVALDQIAIENGLTVGTTGARRRADTLAAYAPIKAGEEFRDAMFRLAPDGEDAAVVAPDRPRQTYYVLALSRRTDGSLGGSLADQGTGLDYGNALTTLQFYRSEADREAMQARAESVMEYLRAQAGLPEDWTPPEPDRG</sequence>
<protein>
    <recommendedName>
        <fullName evidence="3">PpiC domain-containing protein</fullName>
    </recommendedName>
</protein>
<comment type="caution">
    <text evidence="1">The sequence shown here is derived from an EMBL/GenBank/DDBJ whole genome shotgun (WGS) entry which is preliminary data.</text>
</comment>
<reference evidence="1 2" key="2">
    <citation type="submission" date="2019-01" db="EMBL/GenBank/DDBJ databases">
        <title>Tautonia sociabilis, a novel thermotolerant planctomycete of Isosphaeraceae family, isolated from a 4000 m deep subterranean habitat.</title>
        <authorList>
            <person name="Kovaleva O.L."/>
            <person name="Elcheninov A.G."/>
            <person name="Van Heerden E."/>
            <person name="Toshchakov S.V."/>
            <person name="Novikov A."/>
            <person name="Bonch-Osmolovskaya E.A."/>
            <person name="Kublanov I.V."/>
        </authorList>
    </citation>
    <scope>NUCLEOTIDE SEQUENCE [LARGE SCALE GENOMIC DNA]</scope>
    <source>
        <strain evidence="1 2">GM2012</strain>
    </source>
</reference>
<dbReference type="Proteomes" id="UP000280296">
    <property type="component" value="Unassembled WGS sequence"/>
</dbReference>
<accession>A0A432MQU7</accession>